<dbReference type="Gene3D" id="3.40.630.30">
    <property type="match status" value="1"/>
</dbReference>
<dbReference type="CDD" id="cd04301">
    <property type="entry name" value="NAT_SF"/>
    <property type="match status" value="1"/>
</dbReference>
<dbReference type="Pfam" id="PF00583">
    <property type="entry name" value="Acetyltransf_1"/>
    <property type="match status" value="1"/>
</dbReference>
<dbReference type="PANTHER" id="PTHR43877:SF2">
    <property type="entry name" value="AMINOALKYLPHOSPHONATE N-ACETYLTRANSFERASE-RELATED"/>
    <property type="match status" value="1"/>
</dbReference>
<proteinExistence type="predicted"/>
<dbReference type="InterPro" id="IPR050832">
    <property type="entry name" value="Bact_Acetyltransf"/>
</dbReference>
<keyword evidence="1 4" id="KW-0808">Transferase</keyword>
<dbReference type="RefSeq" id="WP_258561042.1">
    <property type="nucleotide sequence ID" value="NZ_JACDUT010000005.1"/>
</dbReference>
<dbReference type="GO" id="GO:0016747">
    <property type="term" value="F:acyltransferase activity, transferring groups other than amino-acyl groups"/>
    <property type="evidence" value="ECO:0007669"/>
    <property type="project" value="InterPro"/>
</dbReference>
<organism evidence="4 5">
    <name type="scientific">Thermaerobacillus caldiproteolyticus</name>
    <dbReference type="NCBI Taxonomy" id="247480"/>
    <lineage>
        <taxon>Bacteria</taxon>
        <taxon>Bacillati</taxon>
        <taxon>Bacillota</taxon>
        <taxon>Bacilli</taxon>
        <taxon>Bacillales</taxon>
        <taxon>Anoxybacillaceae</taxon>
        <taxon>Thermaerobacillus</taxon>
    </lineage>
</organism>
<accession>A0A7W0BY11</accession>
<dbReference type="PANTHER" id="PTHR43877">
    <property type="entry name" value="AMINOALKYLPHOSPHONATE N-ACETYLTRANSFERASE-RELATED-RELATED"/>
    <property type="match status" value="1"/>
</dbReference>
<protein>
    <submittedName>
        <fullName evidence="4">GNAT superfamily N-acetyltransferase</fullName>
    </submittedName>
</protein>
<comment type="caution">
    <text evidence="4">The sequence shown here is derived from an EMBL/GenBank/DDBJ whole genome shotgun (WGS) entry which is preliminary data.</text>
</comment>
<evidence type="ECO:0000256" key="2">
    <source>
        <dbReference type="ARBA" id="ARBA00023315"/>
    </source>
</evidence>
<sequence length="181" mass="21069">MNKTNHVQIHDMLAEDKEAVRQLLIDSYRQYERDYQDPNVWFDYLADITASVDNPNVDRILVAKSGQDILGTLQLFESSEKAYGRPELNIFSPIVRLLAVHPKARGRGIAQKLLKESIRYAQSKGAVHLYLHSSDKMQKAIQLYEWLRFKRDQSKDFQNHDILVKCYRFDMKKEVPVCGAI</sequence>
<keyword evidence="5" id="KW-1185">Reference proteome</keyword>
<dbReference type="Proteomes" id="UP000523087">
    <property type="component" value="Unassembled WGS sequence"/>
</dbReference>
<feature type="domain" description="N-acetyltransferase" evidence="3">
    <location>
        <begin position="7"/>
        <end position="176"/>
    </location>
</feature>
<dbReference type="SUPFAM" id="SSF55729">
    <property type="entry name" value="Acyl-CoA N-acyltransferases (Nat)"/>
    <property type="match status" value="1"/>
</dbReference>
<dbReference type="InterPro" id="IPR000182">
    <property type="entry name" value="GNAT_dom"/>
</dbReference>
<evidence type="ECO:0000256" key="1">
    <source>
        <dbReference type="ARBA" id="ARBA00022679"/>
    </source>
</evidence>
<dbReference type="AlphaFoldDB" id="A0A7W0BY11"/>
<evidence type="ECO:0000313" key="4">
    <source>
        <dbReference type="EMBL" id="MBA2875136.1"/>
    </source>
</evidence>
<reference evidence="4 5" key="1">
    <citation type="submission" date="2020-07" db="EMBL/GenBank/DDBJ databases">
        <title>Genomic Encyclopedia of Type Strains, Phase IV (KMG-IV): sequencing the most valuable type-strain genomes for metagenomic binning, comparative biology and taxonomic classification.</title>
        <authorList>
            <person name="Goeker M."/>
        </authorList>
    </citation>
    <scope>NUCLEOTIDE SEQUENCE [LARGE SCALE GENOMIC DNA]</scope>
    <source>
        <strain evidence="4 5">DSM 15730</strain>
    </source>
</reference>
<dbReference type="PROSITE" id="PS51186">
    <property type="entry name" value="GNAT"/>
    <property type="match status" value="1"/>
</dbReference>
<dbReference type="EMBL" id="JACDUT010000005">
    <property type="protein sequence ID" value="MBA2875136.1"/>
    <property type="molecule type" value="Genomic_DNA"/>
</dbReference>
<evidence type="ECO:0000259" key="3">
    <source>
        <dbReference type="PROSITE" id="PS51186"/>
    </source>
</evidence>
<dbReference type="InterPro" id="IPR016181">
    <property type="entry name" value="Acyl_CoA_acyltransferase"/>
</dbReference>
<gene>
    <name evidence="4" type="ORF">HNR31_001909</name>
</gene>
<evidence type="ECO:0000313" key="5">
    <source>
        <dbReference type="Proteomes" id="UP000523087"/>
    </source>
</evidence>
<name>A0A7W0BY11_9BACL</name>
<keyword evidence="2" id="KW-0012">Acyltransferase</keyword>